<evidence type="ECO:0000313" key="2">
    <source>
        <dbReference type="Proteomes" id="UP001162992"/>
    </source>
</evidence>
<evidence type="ECO:0000313" key="1">
    <source>
        <dbReference type="EMBL" id="KAJ7548008.1"/>
    </source>
</evidence>
<accession>A0ACC2D134</accession>
<comment type="caution">
    <text evidence="1">The sequence shown here is derived from an EMBL/GenBank/DDBJ whole genome shotgun (WGS) entry which is preliminary data.</text>
</comment>
<keyword evidence="2" id="KW-1185">Reference proteome</keyword>
<proteinExistence type="predicted"/>
<reference evidence="2" key="1">
    <citation type="journal article" date="2024" name="Proc. Natl. Acad. Sci. U.S.A.">
        <title>Extraordinary preservation of gene collinearity over three hundred million years revealed in homosporous lycophytes.</title>
        <authorList>
            <person name="Li C."/>
            <person name="Wickell D."/>
            <person name="Kuo L.Y."/>
            <person name="Chen X."/>
            <person name="Nie B."/>
            <person name="Liao X."/>
            <person name="Peng D."/>
            <person name="Ji J."/>
            <person name="Jenkins J."/>
            <person name="Williams M."/>
            <person name="Shu S."/>
            <person name="Plott C."/>
            <person name="Barry K."/>
            <person name="Rajasekar S."/>
            <person name="Grimwood J."/>
            <person name="Han X."/>
            <person name="Sun S."/>
            <person name="Hou Z."/>
            <person name="He W."/>
            <person name="Dai G."/>
            <person name="Sun C."/>
            <person name="Schmutz J."/>
            <person name="Leebens-Mack J.H."/>
            <person name="Li F.W."/>
            <person name="Wang L."/>
        </authorList>
    </citation>
    <scope>NUCLEOTIDE SEQUENCE [LARGE SCALE GENOMIC DNA]</scope>
    <source>
        <strain evidence="2">cv. PW_Plant_1</strain>
    </source>
</reference>
<dbReference type="EMBL" id="CM055099">
    <property type="protein sequence ID" value="KAJ7548008.1"/>
    <property type="molecule type" value="Genomic_DNA"/>
</dbReference>
<protein>
    <submittedName>
        <fullName evidence="1">Uncharacterized protein</fullName>
    </submittedName>
</protein>
<name>A0ACC2D134_DIPCM</name>
<sequence>MAEAQEEDQQQENTPPGSTQKPVSLPQPDKDADLSASAEEGQKVAAANTDSVSLSAEDDSGKAILPQLTGDDDALDSGAQENKEKSLDLPKLDGLSVSDGATVDKPEIVLKSEKLSEEAESHETEIKKVVAGDTPYTSAKTFEELNLSESLLRGLYSEMKFEKPSRIQAETLPMILTPPHVNLIAQAHNGSGKTTCFVLGMLGRVDAQLQAPQALCVCPTRELAIQNEEVLLKMGKYTGITSVCAIPSDSGGGYLSTRRDPIVDQVVIGTPGTLKRWMTKDKLLSTKHIKILVFDEADHMLAQDGFQDDSMRILRDIQKNRGSCQILLFSATYDEKVKQFALRNIPKANYVFVKKEQLSLDVIKQYRVRCPNRNAKIEVLRDRIFPIAEKLGQSIIFVRTRESASELHRKLEADGHKCTSIQGGLSHEDRDRVIREFRSGNTKILIATDVLARGFDQAQVTLVVNYDLPVKSQYPYEPDYEIYLHRIGRSGRFGRKGAAFNFLVSEQDEKTLNKIEKHFDRYIPEVPWEDDDAFEKVLKDAGLA</sequence>
<organism evidence="1 2">
    <name type="scientific">Diphasiastrum complanatum</name>
    <name type="common">Issler's clubmoss</name>
    <name type="synonym">Lycopodium complanatum</name>
    <dbReference type="NCBI Taxonomy" id="34168"/>
    <lineage>
        <taxon>Eukaryota</taxon>
        <taxon>Viridiplantae</taxon>
        <taxon>Streptophyta</taxon>
        <taxon>Embryophyta</taxon>
        <taxon>Tracheophyta</taxon>
        <taxon>Lycopodiopsida</taxon>
        <taxon>Lycopodiales</taxon>
        <taxon>Lycopodiaceae</taxon>
        <taxon>Lycopodioideae</taxon>
        <taxon>Diphasiastrum</taxon>
    </lineage>
</organism>
<gene>
    <name evidence="1" type="ORF">O6H91_08G113400</name>
</gene>
<dbReference type="Proteomes" id="UP001162992">
    <property type="component" value="Chromosome 8"/>
</dbReference>